<dbReference type="SUPFAM" id="SSF56672">
    <property type="entry name" value="DNA/RNA polymerases"/>
    <property type="match status" value="1"/>
</dbReference>
<reference evidence="3" key="1">
    <citation type="submission" date="2025-08" db="UniProtKB">
        <authorList>
            <consortium name="RefSeq"/>
        </authorList>
    </citation>
    <scope>IDENTIFICATION</scope>
</reference>
<organism evidence="3">
    <name type="scientific">Nicotiana tabacum</name>
    <name type="common">Common tobacco</name>
    <dbReference type="NCBI Taxonomy" id="4097"/>
    <lineage>
        <taxon>Eukaryota</taxon>
        <taxon>Viridiplantae</taxon>
        <taxon>Streptophyta</taxon>
        <taxon>Embryophyta</taxon>
        <taxon>Tracheophyta</taxon>
        <taxon>Spermatophyta</taxon>
        <taxon>Magnoliopsida</taxon>
        <taxon>eudicotyledons</taxon>
        <taxon>Gunneridae</taxon>
        <taxon>Pentapetalae</taxon>
        <taxon>asterids</taxon>
        <taxon>lamiids</taxon>
        <taxon>Solanales</taxon>
        <taxon>Solanaceae</taxon>
        <taxon>Nicotianoideae</taxon>
        <taxon>Nicotianeae</taxon>
        <taxon>Nicotiana</taxon>
    </lineage>
</organism>
<dbReference type="PANTHER" id="PTHR48475:SF2">
    <property type="entry name" value="RIBONUCLEASE H"/>
    <property type="match status" value="1"/>
</dbReference>
<dbReference type="OMA" id="ACELETM"/>
<accession>A0A1S3Z8Q2</accession>
<dbReference type="GO" id="GO:0015074">
    <property type="term" value="P:DNA integration"/>
    <property type="evidence" value="ECO:0007669"/>
    <property type="project" value="InterPro"/>
</dbReference>
<evidence type="ECO:0000259" key="2">
    <source>
        <dbReference type="PROSITE" id="PS50994"/>
    </source>
</evidence>
<evidence type="ECO:0000313" key="3">
    <source>
        <dbReference type="RefSeq" id="XP_016460739.1"/>
    </source>
</evidence>
<dbReference type="Pfam" id="PF17921">
    <property type="entry name" value="Integrase_H2C2"/>
    <property type="match status" value="1"/>
</dbReference>
<dbReference type="GO" id="GO:0003676">
    <property type="term" value="F:nucleic acid binding"/>
    <property type="evidence" value="ECO:0007669"/>
    <property type="project" value="InterPro"/>
</dbReference>
<feature type="compositionally biased region" description="Polar residues" evidence="1">
    <location>
        <begin position="130"/>
        <end position="144"/>
    </location>
</feature>
<proteinExistence type="predicted"/>
<dbReference type="InterPro" id="IPR036397">
    <property type="entry name" value="RNaseH_sf"/>
</dbReference>
<evidence type="ECO:0000256" key="1">
    <source>
        <dbReference type="SAM" id="MobiDB-lite"/>
    </source>
</evidence>
<dbReference type="AlphaFoldDB" id="A0A1S3Z8Q2"/>
<sequence length="691" mass="79325">MLMGDRVVPKARFLYGFDNSIVITKGEIELSTNAEEVIKKTKFQVIDTDMAYNVILGRPWIHDMDVVPSTLHPVIKFPSKWGIQQIRGDQQTSRSINSVIQPSQKDTNSSPKDTSASQKDTGASEKDSVNPISTEIISKQTDVDSSPDVIQEPEENENIKITIEELEAIPLFEQWPNRRIHIEARLNPDRRVLKKQNQFEWTEECRQALKDLKAYLTNPRLLSKPRDGERLFVYLAVAEVAGTYTAREARMQQYLKKARELVRQFQSWKIVQIPREENAEADTLVNLASVVGVTNEENAIVIHLFHSALDQDKHEYGIVPRGKKEFQVLRRKSARYCLIRDNLYRKMFGGPLAKCLGPNKTEYVMREVHEGHCGNHACGRSLVKTLIRAGYYRPKMEEDAENVVAKCHKCQRYANNIHRPAKLLHTVIFPWPFMKWGMDIVGYLSQAKGKVEARAFKQVREKEVKDFIWRNIICRFGVPKDIVCDNSPQFIGSKITEFFQSWQIKRVTSSPYHPVANGQVESTNKIIINNLKNRLEKSKGNWPEELPGVLWAYRTTTKTATGETPFSLVYGSEALIPVEIGEPSTRFIMAMEESNDEELRTNLDLLEQRRESILIWMAAQKKIIERYYNRKAHLRYFKIGDFVLKKVFQSMKTTGAEKLNTNWEGPYKVRGIAGKGACELETMDGKVLPSS</sequence>
<dbReference type="SUPFAM" id="SSF53098">
    <property type="entry name" value="Ribonuclease H-like"/>
    <property type="match status" value="1"/>
</dbReference>
<dbReference type="InterPro" id="IPR043502">
    <property type="entry name" value="DNA/RNA_pol_sf"/>
</dbReference>
<dbReference type="PANTHER" id="PTHR48475">
    <property type="entry name" value="RIBONUCLEASE H"/>
    <property type="match status" value="1"/>
</dbReference>
<dbReference type="InterPro" id="IPR012337">
    <property type="entry name" value="RNaseH-like_sf"/>
</dbReference>
<feature type="compositionally biased region" description="Polar residues" evidence="1">
    <location>
        <begin position="87"/>
        <end position="121"/>
    </location>
</feature>
<dbReference type="RefSeq" id="XP_016460739.1">
    <property type="nucleotide sequence ID" value="XM_016605253.1"/>
</dbReference>
<gene>
    <name evidence="3" type="primary">LOC107784171</name>
</gene>
<feature type="region of interest" description="Disordered" evidence="1">
    <location>
        <begin position="86"/>
        <end position="156"/>
    </location>
</feature>
<dbReference type="PROSITE" id="PS50994">
    <property type="entry name" value="INTEGRASE"/>
    <property type="match status" value="1"/>
</dbReference>
<dbReference type="InterPro" id="IPR001584">
    <property type="entry name" value="Integrase_cat-core"/>
</dbReference>
<dbReference type="Gene3D" id="1.10.340.70">
    <property type="match status" value="1"/>
</dbReference>
<dbReference type="OrthoDB" id="1936587at2759"/>
<feature type="domain" description="Integrase catalytic" evidence="2">
    <location>
        <begin position="416"/>
        <end position="573"/>
    </location>
</feature>
<dbReference type="InterPro" id="IPR043128">
    <property type="entry name" value="Rev_trsase/Diguanyl_cyclase"/>
</dbReference>
<dbReference type="Gene3D" id="3.30.70.270">
    <property type="match status" value="1"/>
</dbReference>
<dbReference type="KEGG" id="nta:107784171"/>
<dbReference type="Gene3D" id="3.30.420.10">
    <property type="entry name" value="Ribonuclease H-like superfamily/Ribonuclease H"/>
    <property type="match status" value="2"/>
</dbReference>
<dbReference type="InterPro" id="IPR041588">
    <property type="entry name" value="Integrase_H2C2"/>
</dbReference>
<dbReference type="PaxDb" id="4097-A0A1S3Z8Q2"/>
<protein>
    <recommendedName>
        <fullName evidence="2">Integrase catalytic domain-containing protein</fullName>
    </recommendedName>
</protein>
<name>A0A1S3Z8Q2_TOBAC</name>